<evidence type="ECO:0000256" key="3">
    <source>
        <dbReference type="RuleBase" id="RU004447"/>
    </source>
</evidence>
<dbReference type="InterPro" id="IPR050361">
    <property type="entry name" value="MPP/UQCRC_Complex"/>
</dbReference>
<dbReference type="EC" id="3.4.24.55" evidence="6"/>
<sequence length="417" mass="45390">MPFFTHTLPNGLTLIGEPSPAARSAAVGFFVRTGSRDERPDESGVSHFLEHMMFKGTPRRTALDVNLDFDRIGASYNAYTSEENTVYYAAVLPEYLPRAVDILADILRPSLRTDDFDTEKQVILEEIGMYEDQPAWAASDHARKIFYGPHPLGNSVLGSKESVTALTRDGMHAYFGRRYAPTNIVVSAAGHFDWDELVKLVTAACGGWARGEAGRGPRSEWAGEGGLHVLTREKVQQEHVMFQAGGPPADNRLRYAADTLALALGDDSGSRLYWALVDPGYADSADSAYYEYDGAGCAYTAFSCEPERAAANLDIVRAVLAEVQRDGLTADELHTAKSKIASRVVRGSERPMGRMQAIAAAWSYTGEYRDVDAELANFDAVSLADVRAYLDAYPIDRSTVIAFGPLDTLAGVAGKPV</sequence>
<dbReference type="SUPFAM" id="SSF63411">
    <property type="entry name" value="LuxS/MPP-like metallohydrolase"/>
    <property type="match status" value="2"/>
</dbReference>
<dbReference type="InterPro" id="IPR007863">
    <property type="entry name" value="Peptidase_M16_C"/>
</dbReference>
<evidence type="ECO:0000259" key="5">
    <source>
        <dbReference type="Pfam" id="PF05193"/>
    </source>
</evidence>
<name>A0A517XTU6_9BACT</name>
<keyword evidence="7" id="KW-1185">Reference proteome</keyword>
<dbReference type="OrthoDB" id="9811314at2"/>
<evidence type="ECO:0000313" key="7">
    <source>
        <dbReference type="Proteomes" id="UP000319576"/>
    </source>
</evidence>
<evidence type="ECO:0000259" key="4">
    <source>
        <dbReference type="Pfam" id="PF00675"/>
    </source>
</evidence>
<dbReference type="GO" id="GO:0006508">
    <property type="term" value="P:proteolysis"/>
    <property type="evidence" value="ECO:0007669"/>
    <property type="project" value="UniProtKB-KW"/>
</dbReference>
<evidence type="ECO:0000256" key="1">
    <source>
        <dbReference type="ARBA" id="ARBA00001947"/>
    </source>
</evidence>
<feature type="domain" description="Peptidase M16 N-terminal" evidence="4">
    <location>
        <begin position="19"/>
        <end position="158"/>
    </location>
</feature>
<comment type="cofactor">
    <cofactor evidence="1">
        <name>Zn(2+)</name>
        <dbReference type="ChEBI" id="CHEBI:29105"/>
    </cofactor>
</comment>
<protein>
    <submittedName>
        <fullName evidence="6">Protease 3</fullName>
        <ecNumber evidence="6">3.4.24.55</ecNumber>
    </submittedName>
</protein>
<dbReference type="KEGG" id="uli:ETAA1_28700"/>
<dbReference type="InterPro" id="IPR011765">
    <property type="entry name" value="Pept_M16_N"/>
</dbReference>
<dbReference type="InterPro" id="IPR001431">
    <property type="entry name" value="Pept_M16_Zn_BS"/>
</dbReference>
<proteinExistence type="inferred from homology"/>
<dbReference type="Pfam" id="PF00675">
    <property type="entry name" value="Peptidase_M16"/>
    <property type="match status" value="1"/>
</dbReference>
<feature type="domain" description="Peptidase M16 C-terminal" evidence="5">
    <location>
        <begin position="166"/>
        <end position="339"/>
    </location>
</feature>
<dbReference type="PANTHER" id="PTHR11851:SF49">
    <property type="entry name" value="MITOCHONDRIAL-PROCESSING PEPTIDASE SUBUNIT ALPHA"/>
    <property type="match status" value="1"/>
</dbReference>
<dbReference type="AlphaFoldDB" id="A0A517XTU6"/>
<dbReference type="Pfam" id="PF05193">
    <property type="entry name" value="Peptidase_M16_C"/>
    <property type="match status" value="1"/>
</dbReference>
<comment type="similarity">
    <text evidence="2 3">Belongs to the peptidase M16 family.</text>
</comment>
<organism evidence="6 7">
    <name type="scientific">Urbifossiella limnaea</name>
    <dbReference type="NCBI Taxonomy" id="2528023"/>
    <lineage>
        <taxon>Bacteria</taxon>
        <taxon>Pseudomonadati</taxon>
        <taxon>Planctomycetota</taxon>
        <taxon>Planctomycetia</taxon>
        <taxon>Gemmatales</taxon>
        <taxon>Gemmataceae</taxon>
        <taxon>Urbifossiella</taxon>
    </lineage>
</organism>
<dbReference type="PROSITE" id="PS00143">
    <property type="entry name" value="INSULINASE"/>
    <property type="match status" value="1"/>
</dbReference>
<dbReference type="PANTHER" id="PTHR11851">
    <property type="entry name" value="METALLOPROTEASE"/>
    <property type="match status" value="1"/>
</dbReference>
<dbReference type="EMBL" id="CP036273">
    <property type="protein sequence ID" value="QDU20907.1"/>
    <property type="molecule type" value="Genomic_DNA"/>
</dbReference>
<dbReference type="GO" id="GO:0046872">
    <property type="term" value="F:metal ion binding"/>
    <property type="evidence" value="ECO:0007669"/>
    <property type="project" value="InterPro"/>
</dbReference>
<keyword evidence="6" id="KW-0378">Hydrolase</keyword>
<accession>A0A517XTU6</accession>
<gene>
    <name evidence="6" type="primary">ptrA_1</name>
    <name evidence="6" type="ORF">ETAA1_28700</name>
</gene>
<dbReference type="Gene3D" id="3.30.830.10">
    <property type="entry name" value="Metalloenzyme, LuxS/M16 peptidase-like"/>
    <property type="match status" value="2"/>
</dbReference>
<keyword evidence="6" id="KW-0645">Protease</keyword>
<dbReference type="InterPro" id="IPR011249">
    <property type="entry name" value="Metalloenz_LuxS/M16"/>
</dbReference>
<reference evidence="6 7" key="1">
    <citation type="submission" date="2019-02" db="EMBL/GenBank/DDBJ databases">
        <title>Deep-cultivation of Planctomycetes and their phenomic and genomic characterization uncovers novel biology.</title>
        <authorList>
            <person name="Wiegand S."/>
            <person name="Jogler M."/>
            <person name="Boedeker C."/>
            <person name="Pinto D."/>
            <person name="Vollmers J."/>
            <person name="Rivas-Marin E."/>
            <person name="Kohn T."/>
            <person name="Peeters S.H."/>
            <person name="Heuer A."/>
            <person name="Rast P."/>
            <person name="Oberbeckmann S."/>
            <person name="Bunk B."/>
            <person name="Jeske O."/>
            <person name="Meyerdierks A."/>
            <person name="Storesund J.E."/>
            <person name="Kallscheuer N."/>
            <person name="Luecker S."/>
            <person name="Lage O.M."/>
            <person name="Pohl T."/>
            <person name="Merkel B.J."/>
            <person name="Hornburger P."/>
            <person name="Mueller R.-W."/>
            <person name="Bruemmer F."/>
            <person name="Labrenz M."/>
            <person name="Spormann A.M."/>
            <person name="Op den Camp H."/>
            <person name="Overmann J."/>
            <person name="Amann R."/>
            <person name="Jetten M.S.M."/>
            <person name="Mascher T."/>
            <person name="Medema M.H."/>
            <person name="Devos D.P."/>
            <person name="Kaster A.-K."/>
            <person name="Ovreas L."/>
            <person name="Rohde M."/>
            <person name="Galperin M.Y."/>
            <person name="Jogler C."/>
        </authorList>
    </citation>
    <scope>NUCLEOTIDE SEQUENCE [LARGE SCALE GENOMIC DNA]</scope>
    <source>
        <strain evidence="6 7">ETA_A1</strain>
    </source>
</reference>
<dbReference type="GO" id="GO:0004222">
    <property type="term" value="F:metalloendopeptidase activity"/>
    <property type="evidence" value="ECO:0007669"/>
    <property type="project" value="UniProtKB-EC"/>
</dbReference>
<dbReference type="RefSeq" id="WP_145239275.1">
    <property type="nucleotide sequence ID" value="NZ_CP036273.1"/>
</dbReference>
<evidence type="ECO:0000256" key="2">
    <source>
        <dbReference type="ARBA" id="ARBA00007261"/>
    </source>
</evidence>
<evidence type="ECO:0000313" key="6">
    <source>
        <dbReference type="EMBL" id="QDU20907.1"/>
    </source>
</evidence>
<dbReference type="Proteomes" id="UP000319576">
    <property type="component" value="Chromosome"/>
</dbReference>